<gene>
    <name evidence="4" type="ORF">AALO_G00051600</name>
</gene>
<evidence type="ECO:0000313" key="4">
    <source>
        <dbReference type="EMBL" id="KAG5282041.1"/>
    </source>
</evidence>
<sequence length="163" mass="18679">MESIYHRFNSYDFESNTNFQEGLRSIQENKGAENILKLKLFYYNRFVEPVDLEGYRQWSRCHKSQPVTAACFESCNLEGINQVTKPMGQSDHEQALLGSRQSEGNDSLSFADVLRLIQAGEEVPGIENLDIRPCQQTPTVSQLSRRLKPWERDNSGISMSLNE</sequence>
<dbReference type="AlphaFoldDB" id="A0AAV6H9F9"/>
<evidence type="ECO:0000256" key="1">
    <source>
        <dbReference type="SAM" id="MobiDB-lite"/>
    </source>
</evidence>
<evidence type="ECO:0000259" key="2">
    <source>
        <dbReference type="Pfam" id="PF17733"/>
    </source>
</evidence>
<dbReference type="Pfam" id="PF17733">
    <property type="entry name" value="KPWE_dom"/>
    <property type="match status" value="1"/>
</dbReference>
<name>A0AAV6H9F9_9TELE</name>
<feature type="region of interest" description="Disordered" evidence="1">
    <location>
        <begin position="142"/>
        <end position="163"/>
    </location>
</feature>
<protein>
    <submittedName>
        <fullName evidence="4">Uncharacterized protein</fullName>
    </submittedName>
</protein>
<dbReference type="InterPro" id="IPR040554">
    <property type="entry name" value="KPWE_PEX14_dom"/>
</dbReference>
<organism evidence="4 5">
    <name type="scientific">Alosa alosa</name>
    <name type="common">allis shad</name>
    <dbReference type="NCBI Taxonomy" id="278164"/>
    <lineage>
        <taxon>Eukaryota</taxon>
        <taxon>Metazoa</taxon>
        <taxon>Chordata</taxon>
        <taxon>Craniata</taxon>
        <taxon>Vertebrata</taxon>
        <taxon>Euteleostomi</taxon>
        <taxon>Actinopterygii</taxon>
        <taxon>Neopterygii</taxon>
        <taxon>Teleostei</taxon>
        <taxon>Clupei</taxon>
        <taxon>Clupeiformes</taxon>
        <taxon>Clupeoidei</taxon>
        <taxon>Clupeidae</taxon>
        <taxon>Alosa</taxon>
    </lineage>
</organism>
<dbReference type="Proteomes" id="UP000823561">
    <property type="component" value="Chromosome 4"/>
</dbReference>
<dbReference type="EMBL" id="JADWDJ010000004">
    <property type="protein sequence ID" value="KAG5282041.1"/>
    <property type="molecule type" value="Genomic_DNA"/>
</dbReference>
<dbReference type="PANTHER" id="PTHR36855">
    <property type="entry name" value="CHROMOSOME 10, WHOLE GENOME SHOTGUN SEQUENCE"/>
    <property type="match status" value="1"/>
</dbReference>
<feature type="domain" description="PEX14-like helix-turn-helix" evidence="3">
    <location>
        <begin position="2"/>
        <end position="62"/>
    </location>
</feature>
<proteinExistence type="predicted"/>
<dbReference type="Pfam" id="PF25871">
    <property type="entry name" value="HTH_76"/>
    <property type="match status" value="1"/>
</dbReference>
<dbReference type="PANTHER" id="PTHR36855:SF1">
    <property type="entry name" value="PEROXISOME MEMBRANE ANCHOR PROTEIN PEX14P N-TERMINAL DOMAIN-CONTAINING PROTEIN"/>
    <property type="match status" value="1"/>
</dbReference>
<comment type="caution">
    <text evidence="4">The sequence shown here is derived from an EMBL/GenBank/DDBJ whole genome shotgun (WGS) entry which is preliminary data.</text>
</comment>
<evidence type="ECO:0000259" key="3">
    <source>
        <dbReference type="Pfam" id="PF25871"/>
    </source>
</evidence>
<evidence type="ECO:0000313" key="5">
    <source>
        <dbReference type="Proteomes" id="UP000823561"/>
    </source>
</evidence>
<dbReference type="InterPro" id="IPR058841">
    <property type="entry name" value="HTH_76"/>
</dbReference>
<keyword evidence="5" id="KW-1185">Reference proteome</keyword>
<reference evidence="4" key="1">
    <citation type="submission" date="2020-10" db="EMBL/GenBank/DDBJ databases">
        <title>Chromosome-scale genome assembly of the Allis shad, Alosa alosa.</title>
        <authorList>
            <person name="Margot Z."/>
            <person name="Christophe K."/>
            <person name="Cabau C."/>
            <person name="Louis A."/>
            <person name="Berthelot C."/>
            <person name="Parey E."/>
            <person name="Roest Crollius H."/>
            <person name="Montfort J."/>
            <person name="Robinson-Rechavi M."/>
            <person name="Bucao C."/>
            <person name="Bouchez O."/>
            <person name="Gislard M."/>
            <person name="Lluch J."/>
            <person name="Milhes M."/>
            <person name="Lampietro C."/>
            <person name="Lopez Roques C."/>
            <person name="Donnadieu C."/>
            <person name="Braasch I."/>
            <person name="Desvignes T."/>
            <person name="Postlethwait J."/>
            <person name="Bobe J."/>
            <person name="Guiguen Y."/>
        </authorList>
    </citation>
    <scope>NUCLEOTIDE SEQUENCE</scope>
    <source>
        <strain evidence="4">M-15738</strain>
        <tissue evidence="4">Blood</tissue>
    </source>
</reference>
<accession>A0AAV6H9F9</accession>
<feature type="domain" description="Peroxisomal membrane protein PEX14-like KPWE" evidence="2">
    <location>
        <begin position="107"/>
        <end position="152"/>
    </location>
</feature>